<comment type="caution">
    <text evidence="1">The sequence shown here is derived from an EMBL/GenBank/DDBJ whole genome shotgun (WGS) entry which is preliminary data.</text>
</comment>
<proteinExistence type="predicted"/>
<dbReference type="RefSeq" id="WP_348703120.1">
    <property type="nucleotide sequence ID" value="NZ_CAXIYA010000011.1"/>
</dbReference>
<evidence type="ECO:0000313" key="1">
    <source>
        <dbReference type="EMBL" id="CAL2107899.1"/>
    </source>
</evidence>
<gene>
    <name evidence="1" type="ORF">T190115A13A_50141</name>
</gene>
<sequence length="176" mass="19703">MQQSKEDLKRFFETGDKPTQQQYADLIDSYVDAKQPKGKPNRKFIIDENGVVSLTTSDEISIKESSFSIRVYSKGSTFSYQHSLARKYKIGKRVFVDILLSGVTSDGNAQNNYIQITGMNEISSFFASGTVTTEKTQQVTGASIRSNSTGIRFKDQIWNDETLMISINFLGDGTTH</sequence>
<dbReference type="Proteomes" id="UP001497602">
    <property type="component" value="Unassembled WGS sequence"/>
</dbReference>
<reference evidence="1 2" key="1">
    <citation type="submission" date="2024-05" db="EMBL/GenBank/DDBJ databases">
        <authorList>
            <person name="Duchaud E."/>
        </authorList>
    </citation>
    <scope>NUCLEOTIDE SEQUENCE [LARGE SCALE GENOMIC DNA]</scope>
    <source>
        <strain evidence="1">Ena-SAMPLE-TAB-13-05-2024-13:56:06:370-140305</strain>
    </source>
</reference>
<name>A0ABP1FDV0_9FLAO</name>
<evidence type="ECO:0008006" key="3">
    <source>
        <dbReference type="Google" id="ProtNLM"/>
    </source>
</evidence>
<organism evidence="1 2">
    <name type="scientific">Tenacibaculum vairaonense</name>
    <dbReference type="NCBI Taxonomy" id="3137860"/>
    <lineage>
        <taxon>Bacteria</taxon>
        <taxon>Pseudomonadati</taxon>
        <taxon>Bacteroidota</taxon>
        <taxon>Flavobacteriia</taxon>
        <taxon>Flavobacteriales</taxon>
        <taxon>Flavobacteriaceae</taxon>
        <taxon>Tenacibaculum</taxon>
    </lineage>
</organism>
<keyword evidence="2" id="KW-1185">Reference proteome</keyword>
<dbReference type="EMBL" id="CAXJRC010000042">
    <property type="protein sequence ID" value="CAL2107899.1"/>
    <property type="molecule type" value="Genomic_DNA"/>
</dbReference>
<evidence type="ECO:0000313" key="2">
    <source>
        <dbReference type="Proteomes" id="UP001497602"/>
    </source>
</evidence>
<accession>A0ABP1FDV0</accession>
<protein>
    <recommendedName>
        <fullName evidence="3">DUF5666 domain-containing protein</fullName>
    </recommendedName>
</protein>